<dbReference type="InterPro" id="IPR002575">
    <property type="entry name" value="Aminoglycoside_PTrfase"/>
</dbReference>
<evidence type="ECO:0000259" key="2">
    <source>
        <dbReference type="Pfam" id="PF01636"/>
    </source>
</evidence>
<dbReference type="InterPro" id="IPR011009">
    <property type="entry name" value="Kinase-like_dom_sf"/>
</dbReference>
<proteinExistence type="predicted"/>
<dbReference type="EMBL" id="JAATEL010000001">
    <property type="protein sequence ID" value="NJP12721.1"/>
    <property type="molecule type" value="Genomic_DNA"/>
</dbReference>
<organism evidence="3 4">
    <name type="scientific">Streptomyces thermoviolaceus subsp. thermoviolaceus</name>
    <dbReference type="NCBI Taxonomy" id="66860"/>
    <lineage>
        <taxon>Bacteria</taxon>
        <taxon>Bacillati</taxon>
        <taxon>Actinomycetota</taxon>
        <taxon>Actinomycetes</taxon>
        <taxon>Kitasatosporales</taxon>
        <taxon>Streptomycetaceae</taxon>
        <taxon>Streptomyces</taxon>
    </lineage>
</organism>
<dbReference type="SUPFAM" id="SSF56112">
    <property type="entry name" value="Protein kinase-like (PK-like)"/>
    <property type="match status" value="1"/>
</dbReference>
<gene>
    <name evidence="3" type="ORF">HCJ95_00065</name>
</gene>
<reference evidence="3 4" key="1">
    <citation type="submission" date="2020-03" db="EMBL/GenBank/DDBJ databases">
        <title>WGS of actinomycetes isolated from Thailand.</title>
        <authorList>
            <person name="Thawai C."/>
        </authorList>
    </citation>
    <scope>NUCLEOTIDE SEQUENCE [LARGE SCALE GENOMIC DNA]</scope>
    <source>
        <strain evidence="3 4">NBRC 13905</strain>
    </source>
</reference>
<name>A0ABX0YND2_STRTL</name>
<feature type="region of interest" description="Disordered" evidence="1">
    <location>
        <begin position="36"/>
        <end position="58"/>
    </location>
</feature>
<feature type="compositionally biased region" description="Low complexity" evidence="1">
    <location>
        <begin position="41"/>
        <end position="54"/>
    </location>
</feature>
<dbReference type="Pfam" id="PF01636">
    <property type="entry name" value="APH"/>
    <property type="match status" value="1"/>
</dbReference>
<accession>A0ABX0YND2</accession>
<evidence type="ECO:0000256" key="1">
    <source>
        <dbReference type="SAM" id="MobiDB-lite"/>
    </source>
</evidence>
<keyword evidence="4" id="KW-1185">Reference proteome</keyword>
<sequence length="151" mass="15525">MPGWRSSCPRGNASGGSSGCAAAGRHRCADWTSAVPTAGARSSCGPSSSRSSSGTEGLVTREAAVLRLLAGLAGRPDVPAATLVAADATARYCDHPSLLMSHLPGTDRAPGRPGADARAELMTRQLLRIHRVPVTARQRPRTYPLGPCPSG</sequence>
<evidence type="ECO:0000313" key="3">
    <source>
        <dbReference type="EMBL" id="NJP12721.1"/>
    </source>
</evidence>
<comment type="caution">
    <text evidence="3">The sequence shown here is derived from an EMBL/GenBank/DDBJ whole genome shotgun (WGS) entry which is preliminary data.</text>
</comment>
<evidence type="ECO:0000313" key="4">
    <source>
        <dbReference type="Proteomes" id="UP000635996"/>
    </source>
</evidence>
<dbReference type="Proteomes" id="UP000635996">
    <property type="component" value="Unassembled WGS sequence"/>
</dbReference>
<protein>
    <submittedName>
        <fullName evidence="3">Phosphotransferase</fullName>
    </submittedName>
</protein>
<feature type="domain" description="Aminoglycoside phosphotransferase" evidence="2">
    <location>
        <begin position="55"/>
        <end position="139"/>
    </location>
</feature>